<dbReference type="SMART" id="SM00396">
    <property type="entry name" value="ZnF_UBR1"/>
    <property type="match status" value="1"/>
</dbReference>
<evidence type="ECO:0000256" key="10">
    <source>
        <dbReference type="RuleBase" id="RU366018"/>
    </source>
</evidence>
<evidence type="ECO:0000256" key="2">
    <source>
        <dbReference type="ARBA" id="ARBA00004906"/>
    </source>
</evidence>
<evidence type="ECO:0000256" key="11">
    <source>
        <dbReference type="SAM" id="MobiDB-lite"/>
    </source>
</evidence>
<proteinExistence type="inferred from homology"/>
<protein>
    <recommendedName>
        <fullName evidence="10">E3 ubiquitin-protein ligase</fullName>
        <ecNumber evidence="10">2.3.2.27</ecNumber>
    </recommendedName>
</protein>
<dbReference type="Pfam" id="PF02207">
    <property type="entry name" value="zf-UBR"/>
    <property type="match status" value="1"/>
</dbReference>
<evidence type="ECO:0000256" key="9">
    <source>
        <dbReference type="PROSITE-ProRule" id="PRU00508"/>
    </source>
</evidence>
<dbReference type="GO" id="GO:0016567">
    <property type="term" value="P:protein ubiquitination"/>
    <property type="evidence" value="ECO:0007669"/>
    <property type="project" value="UniProtKB-UniRule"/>
</dbReference>
<dbReference type="InterPro" id="IPR044046">
    <property type="entry name" value="E3_ligase_UBR-like_C"/>
</dbReference>
<dbReference type="Proteomes" id="UP000230069">
    <property type="component" value="Unassembled WGS sequence"/>
</dbReference>
<dbReference type="GO" id="GO:0061630">
    <property type="term" value="F:ubiquitin protein ligase activity"/>
    <property type="evidence" value="ECO:0007669"/>
    <property type="project" value="UniProtKB-UniRule"/>
</dbReference>
<reference evidence="13 14" key="1">
    <citation type="submission" date="2017-09" db="EMBL/GenBank/DDBJ databases">
        <title>WGS assembly of Aquilegia coerulea Goldsmith.</title>
        <authorList>
            <person name="Hodges S."/>
            <person name="Kramer E."/>
            <person name="Nordborg M."/>
            <person name="Tomkins J."/>
            <person name="Borevitz J."/>
            <person name="Derieg N."/>
            <person name="Yan J."/>
            <person name="Mihaltcheva S."/>
            <person name="Hayes R.D."/>
            <person name="Rokhsar D."/>
        </authorList>
    </citation>
    <scope>NUCLEOTIDE SEQUENCE [LARGE SCALE GENOMIC DNA]</scope>
    <source>
        <strain evidence="14">cv. Goldsmith</strain>
    </source>
</reference>
<keyword evidence="6 10" id="KW-0833">Ubl conjugation pathway</keyword>
<dbReference type="CDD" id="cd16482">
    <property type="entry name" value="RING-H2_UBR1-like"/>
    <property type="match status" value="1"/>
</dbReference>
<feature type="region of interest" description="Disordered" evidence="11">
    <location>
        <begin position="1338"/>
        <end position="1359"/>
    </location>
</feature>
<dbReference type="InterPro" id="IPR003126">
    <property type="entry name" value="Znf_UBR"/>
</dbReference>
<dbReference type="InterPro" id="IPR042065">
    <property type="entry name" value="E3_ELL-like"/>
</dbReference>
<dbReference type="GO" id="GO:0005737">
    <property type="term" value="C:cytoplasm"/>
    <property type="evidence" value="ECO:0007669"/>
    <property type="project" value="TreeGrafter"/>
</dbReference>
<name>A0A2G5EX14_AQUCA</name>
<accession>A0A2G5EX14</accession>
<keyword evidence="5 10" id="KW-0863">Zinc-finger</keyword>
<evidence type="ECO:0000256" key="8">
    <source>
        <dbReference type="ARBA" id="ARBA00046341"/>
    </source>
</evidence>
<evidence type="ECO:0000256" key="5">
    <source>
        <dbReference type="ARBA" id="ARBA00022771"/>
    </source>
</evidence>
<dbReference type="OrthoDB" id="26387at2759"/>
<keyword evidence="7 10" id="KW-0862">Zinc</keyword>
<dbReference type="InParanoid" id="A0A2G5EX14"/>
<dbReference type="Pfam" id="PF22960">
    <property type="entry name" value="WHD_UBR1"/>
    <property type="match status" value="1"/>
</dbReference>
<gene>
    <name evidence="13" type="ORF">AQUCO_00300046v1</name>
</gene>
<evidence type="ECO:0000256" key="4">
    <source>
        <dbReference type="ARBA" id="ARBA00022723"/>
    </source>
</evidence>
<evidence type="ECO:0000313" key="13">
    <source>
        <dbReference type="EMBL" id="PIA60264.1"/>
    </source>
</evidence>
<evidence type="ECO:0000256" key="1">
    <source>
        <dbReference type="ARBA" id="ARBA00000900"/>
    </source>
</evidence>
<dbReference type="GO" id="GO:0071596">
    <property type="term" value="P:ubiquitin-dependent protein catabolic process via the N-end rule pathway"/>
    <property type="evidence" value="ECO:0007669"/>
    <property type="project" value="UniProtKB-UniRule"/>
</dbReference>
<dbReference type="InterPro" id="IPR039164">
    <property type="entry name" value="UBR1-like"/>
</dbReference>
<dbReference type="GO" id="GO:0000151">
    <property type="term" value="C:ubiquitin ligase complex"/>
    <property type="evidence" value="ECO:0007669"/>
    <property type="project" value="TreeGrafter"/>
</dbReference>
<evidence type="ECO:0000256" key="7">
    <source>
        <dbReference type="ARBA" id="ARBA00022833"/>
    </source>
</evidence>
<comment type="catalytic activity">
    <reaction evidence="1 10">
        <text>S-ubiquitinyl-[E2 ubiquitin-conjugating enzyme]-L-cysteine + [acceptor protein]-L-lysine = [E2 ubiquitin-conjugating enzyme]-L-cysteine + N(6)-ubiquitinyl-[acceptor protein]-L-lysine.</text>
        <dbReference type="EC" id="2.3.2.27"/>
    </reaction>
</comment>
<evidence type="ECO:0000256" key="3">
    <source>
        <dbReference type="ARBA" id="ARBA00022679"/>
    </source>
</evidence>
<keyword evidence="4 10" id="KW-0479">Metal-binding</keyword>
<sequence length="2049" mass="230075">MEIDSPSPSQPNLLSSQDRILQRLYQCGVPEEKLAQLQPGIVDYVKENNNKLYEVVSAILPTHDNLVDAFKQAKGDNGGVVKVPSMKDQFRESMKWLQWLMFENEPKVTLKYLAKTNVNQRGLCGAVWGSDDIAYRCRTCENDSTCAICVPCFQNGNHKDHDYSLMYTGGGCCDCGDATAWKREGFCSKHKGAEQIKPLAEEIANSVGPVLDVILIYWKEKLLFAQTSINANPRRANRNDEGIKVSNELTATIVEMLLEFCKFSESLLSFISKRVLSSVGLLDILMRAERFVSKKITEKLHELLLKLLGEPTFKFEFAKIYIKYYPDIIKETIKESSDNILEKYPLLCTFSVQIFTVPTLTPRLVKEMNLLGILLRCLTDIFYYCLDHKEGHIQVGKWASLIYTTFRLVEDICYVMSHAEVPKYVINEQPDISRTWIHLLAYVQGMNPQKRVTGLLVDEENEHMSLPFRLGHCIAKIHSRMVSGAFSVGLEDNIEDNDGLCHAKVDWFSQESFVCSTIGRSNESDLELKAGVVDFKSGNHLPVPTSVMWLICECLRATENWLRFNCVTTDERNILSHDTCRNGSNFLGLKKTMSRISKGKSILNAYRAPLAKSRLHLSSELNGKFSDLSSMCIDLESEQSRSTNATGTTDMDVDYSNVSRTFDESILGIACGTESETFGLLNLSDWPDISYDVSSQDISAHIPLHRLLAMLLKNILSRIYSGSKEADPTNSVSNIPPPGCSVDFFGWILGGCHPLGFSAFLMEHPLRIRVFYAQVRAGMWRKNGEAVMLSCEYYRTVHWSEQCLELDLFLLQCCAALAPPDPFVERILDRFGLSNYLSLTLERPNEYEPILVQDMLSLIIKIVKDRRFCGNSTADNLRAELIYRLAMGDATHSELVKALPHGLSKSSHLQDILDTVAVYANPSEMKQGKYSLREACWEDLDLYHPRWNSRELQVAEERYLRFRKVSASTVQLPHWTNVFNPLYCISRIATCRTVLKIVRAVLYYAVASDKPSSSRAPDGVLITALHLLSLALDICYGQRNSHGSGSTSLSTEESFPVIDFAGEEVVIQAMSRSDGCKPQSLLSLLVSLAVRHRIDSVNNFSEASQSNLSSMIENLLKRFAELDVGCMTKLKTLAPEVVCQLLPPVTNNDIHMSGSSSNLQDHKAKGRERQAAILITLQEKMRAAQSKFMESLKSTSNEEFDASTSGKEVYMSDEEPLSEEPLVCSLCRDPNSKNPVSFMVLLQKSRIASFAERSPPSWEQVYTIDKERKSMTKKESAVDSFTNDALPGEVDAFLDFIKAQLPSTSHIQRPSTSHDESILIPSIEMLEKNIYQSIQSDMQANQHSNSLKDDLTSPSDRDLNESQNVESILLGKYVASLSRDTSEQPSVSKIARDESTSSKTSVPFASFDGFGPANCDGIHISSCGHAVHQECRDRYITSLRERYNRRIGFEGGHVVDPDQEEFLCPVCRRLANSVLPTVPGYFSQVHKQMISSDVSSEATIDFAGAHVLRLAPALSLLGSAASMVGNGRVLQGFSLLRSQRMQPSLEPIFRKLCKMYFPDRCDKFSESGRVSHAMIFWDTLKYSLISTEIASRRGKHAEGSVSGIGNLYRELESSSGFVMSLLLQVVQSTRSESCLQVLLRFRAVQLFKESICSGVSIDQCTTDIGNQRGLISSLLKHADKEITYPDIQFWKRAADPVLAHDPFSSLMWILFSLPLPFLSSVESFLSVVHLLYVVCVIQALITCCGHNQINVTNLGFSDRLIVDICKIKGESVAAQQYFVSHLIDSSWHLKDVIRTLSHPYLRRCALLWRILKSSASAPFSDRPHQWDMSSFSMGGGTWECTTGPSVDLKEVQELENLFQIPDLDIVLRDKELHSLSLKWFQHFCKASVVRKYGSVLHVSPANPFRLMHLPQIYQDLLERYIKQQCSECQTVLTEPALCLLCGRLCSPSWKSCCRESGCHAHAISCGAGIGVFLLIRKTTILLQRSARQAPWPSPYLDAFGEEDNEMRRGKPLYLNEERYAALTHLVACHGLDQSSEVLRKTTIDSLFLI</sequence>
<evidence type="ECO:0000259" key="12">
    <source>
        <dbReference type="PROSITE" id="PS51157"/>
    </source>
</evidence>
<dbReference type="SUPFAM" id="SSF46785">
    <property type="entry name" value="Winged helix' DNA-binding domain"/>
    <property type="match status" value="1"/>
</dbReference>
<feature type="zinc finger region" description="UBR-type" evidence="9">
    <location>
        <begin position="122"/>
        <end position="192"/>
    </location>
</feature>
<dbReference type="EMBL" id="KZ305020">
    <property type="protein sequence ID" value="PIA60264.1"/>
    <property type="molecule type" value="Genomic_DNA"/>
</dbReference>
<dbReference type="InterPro" id="IPR036390">
    <property type="entry name" value="WH_DNA-bd_sf"/>
</dbReference>
<dbReference type="FunFam" id="2.10.110.30:FF:000002">
    <property type="entry name" value="Putative e3 ubiquitin-protein ligase ubr3"/>
    <property type="match status" value="1"/>
</dbReference>
<comment type="function">
    <text evidence="10">Ubiquitin ligase protein which is a component of the N-end rule pathway. Recognizes and binds to proteins bearing specific N-terminal residues that are destabilizing according to the N-end rule, leading to their ubiquitination and subsequent degradation.</text>
</comment>
<dbReference type="FunCoup" id="A0A2G5EX14">
    <property type="interactions" value="2772"/>
</dbReference>
<feature type="compositionally biased region" description="Basic and acidic residues" evidence="11">
    <location>
        <begin position="1346"/>
        <end position="1359"/>
    </location>
</feature>
<keyword evidence="14" id="KW-1185">Reference proteome</keyword>
<dbReference type="CDD" id="cd19673">
    <property type="entry name" value="UBR-box_UBR3"/>
    <property type="match status" value="1"/>
</dbReference>
<evidence type="ECO:0000313" key="14">
    <source>
        <dbReference type="Proteomes" id="UP000230069"/>
    </source>
</evidence>
<dbReference type="PANTHER" id="PTHR21497:SF53">
    <property type="entry name" value="E3 UBIQUITIN-PROTEIN LIGASE PRT6"/>
    <property type="match status" value="1"/>
</dbReference>
<dbReference type="GO" id="GO:0008270">
    <property type="term" value="F:zinc ion binding"/>
    <property type="evidence" value="ECO:0007669"/>
    <property type="project" value="UniProtKB-UniRule"/>
</dbReference>
<organism evidence="13 14">
    <name type="scientific">Aquilegia coerulea</name>
    <name type="common">Rocky mountain columbine</name>
    <dbReference type="NCBI Taxonomy" id="218851"/>
    <lineage>
        <taxon>Eukaryota</taxon>
        <taxon>Viridiplantae</taxon>
        <taxon>Streptophyta</taxon>
        <taxon>Embryophyta</taxon>
        <taxon>Tracheophyta</taxon>
        <taxon>Spermatophyta</taxon>
        <taxon>Magnoliopsida</taxon>
        <taxon>Ranunculales</taxon>
        <taxon>Ranunculaceae</taxon>
        <taxon>Thalictroideae</taxon>
        <taxon>Aquilegia</taxon>
    </lineage>
</organism>
<comment type="similarity">
    <text evidence="8 10">Belongs to the E3 ubiquitin-protein ligase UBR1-like family.</text>
</comment>
<dbReference type="Pfam" id="PF18995">
    <property type="entry name" value="PRT6_C"/>
    <property type="match status" value="1"/>
</dbReference>
<dbReference type="PANTHER" id="PTHR21497">
    <property type="entry name" value="UBIQUITIN LIGASE E3 ALPHA-RELATED"/>
    <property type="match status" value="1"/>
</dbReference>
<dbReference type="Gene3D" id="2.10.110.30">
    <property type="match status" value="1"/>
</dbReference>
<dbReference type="Gene3D" id="1.10.10.2670">
    <property type="entry name" value="E3 ubiquitin-protein ligase"/>
    <property type="match status" value="1"/>
</dbReference>
<keyword evidence="3 10" id="KW-0808">Transferase</keyword>
<dbReference type="UniPathway" id="UPA00143"/>
<comment type="pathway">
    <text evidence="2 10">Protein modification; protein ubiquitination.</text>
</comment>
<evidence type="ECO:0000256" key="6">
    <source>
        <dbReference type="ARBA" id="ARBA00022786"/>
    </source>
</evidence>
<feature type="domain" description="UBR-type" evidence="12">
    <location>
        <begin position="122"/>
        <end position="192"/>
    </location>
</feature>
<dbReference type="STRING" id="218851.A0A2G5EX14"/>
<dbReference type="EC" id="2.3.2.27" evidence="10"/>
<dbReference type="InterPro" id="IPR055194">
    <property type="entry name" value="UBR1-like_WH"/>
</dbReference>
<dbReference type="PROSITE" id="PS51157">
    <property type="entry name" value="ZF_UBR"/>
    <property type="match status" value="1"/>
</dbReference>